<feature type="compositionally biased region" description="Low complexity" evidence="1">
    <location>
        <begin position="95"/>
        <end position="106"/>
    </location>
</feature>
<dbReference type="SUPFAM" id="SSF56672">
    <property type="entry name" value="DNA/RNA polymerases"/>
    <property type="match status" value="1"/>
</dbReference>
<accession>A0A5N6PVC7</accession>
<reference evidence="3 4" key="1">
    <citation type="submission" date="2019-05" db="EMBL/GenBank/DDBJ databases">
        <title>Mikania micrantha, genome provides insights into the molecular mechanism of rapid growth.</title>
        <authorList>
            <person name="Liu B."/>
        </authorList>
    </citation>
    <scope>NUCLEOTIDE SEQUENCE [LARGE SCALE GENOMIC DNA]</scope>
    <source>
        <strain evidence="3">NLD-2019</strain>
        <tissue evidence="3">Leaf</tissue>
    </source>
</reference>
<feature type="compositionally biased region" description="Low complexity" evidence="1">
    <location>
        <begin position="57"/>
        <end position="77"/>
    </location>
</feature>
<dbReference type="EMBL" id="SZYD01000002">
    <property type="protein sequence ID" value="KAD7116738.1"/>
    <property type="molecule type" value="Genomic_DNA"/>
</dbReference>
<keyword evidence="4" id="KW-1185">Reference proteome</keyword>
<protein>
    <recommendedName>
        <fullName evidence="2">Reverse transcriptase Ty1/copia-type domain-containing protein</fullName>
    </recommendedName>
</protein>
<dbReference type="PANTHER" id="PTHR11439">
    <property type="entry name" value="GAG-POL-RELATED RETROTRANSPOSON"/>
    <property type="match status" value="1"/>
</dbReference>
<feature type="compositionally biased region" description="Basic and acidic residues" evidence="1">
    <location>
        <begin position="107"/>
        <end position="119"/>
    </location>
</feature>
<evidence type="ECO:0000259" key="2">
    <source>
        <dbReference type="Pfam" id="PF07727"/>
    </source>
</evidence>
<evidence type="ECO:0000256" key="1">
    <source>
        <dbReference type="SAM" id="MobiDB-lite"/>
    </source>
</evidence>
<comment type="caution">
    <text evidence="3">The sequence shown here is derived from an EMBL/GenBank/DDBJ whole genome shotgun (WGS) entry which is preliminary data.</text>
</comment>
<feature type="domain" description="Reverse transcriptase Ty1/copia-type" evidence="2">
    <location>
        <begin position="197"/>
        <end position="361"/>
    </location>
</feature>
<sequence length="537" mass="59761">MSDTVGFVLEAVTTDGAFGHLLGFQVTLDKHLSSGEPVLKTQTSPNQSEGNHDESDSSFFDNSENNNSSLDNLNDSNQSVLDPDSSISPVDYEQSSSSVESHVSSSHYDDTPPKGFRHMNDVHSRTQVLQQIPFNRPHFDDSDFLLLNEEPATFSEANDSKEGNLAMQEELKCIEKNNTWRLVQQPNGVNPIGLKWVHHLDVKTAFLNGDLQEDAYVTQLERFEKPGKEHLVYKLVKALYGLKQAPKAWNSKLDATLKQIGFDRCPREHVVYKRAVNTRPLIVGIYVDDLIITGPCKDEIKWFITQMKDCFGMSDLGLLSYNLGIEVNQSEAGITLQQSGYATKILKDANLLECNPTKFPMDPGIKLDKDEEQEDVDATMYRRLIGCLRYLTHTPQTLIMQLVLLADSWKLQRMIFTMGGGPVAWCSQKQQTVALSSCEAEFMAAAATTCQGVWMKAVISTSITQEARAVLGRYEYQTGNIEAALRVFEGINISAVTPKIKISLNATGKPPNSSNNYVAPPFSIYTVGLLLEAAYLK</sequence>
<evidence type="ECO:0000313" key="4">
    <source>
        <dbReference type="Proteomes" id="UP000326396"/>
    </source>
</evidence>
<dbReference type="AlphaFoldDB" id="A0A5N6PVC7"/>
<evidence type="ECO:0000313" key="3">
    <source>
        <dbReference type="EMBL" id="KAD7116738.1"/>
    </source>
</evidence>
<dbReference type="Proteomes" id="UP000326396">
    <property type="component" value="Linkage Group LG10"/>
</dbReference>
<gene>
    <name evidence="3" type="ORF">E3N88_04006</name>
</gene>
<dbReference type="InterPro" id="IPR043502">
    <property type="entry name" value="DNA/RNA_pol_sf"/>
</dbReference>
<dbReference type="CDD" id="cd09272">
    <property type="entry name" value="RNase_HI_RT_Ty1"/>
    <property type="match status" value="1"/>
</dbReference>
<proteinExistence type="predicted"/>
<feature type="region of interest" description="Disordered" evidence="1">
    <location>
        <begin position="36"/>
        <end position="119"/>
    </location>
</feature>
<feature type="compositionally biased region" description="Polar residues" evidence="1">
    <location>
        <begin position="40"/>
        <end position="49"/>
    </location>
</feature>
<dbReference type="OrthoDB" id="1727072at2759"/>
<dbReference type="PANTHER" id="PTHR11439:SF483">
    <property type="entry name" value="PEPTIDE SYNTHASE GLIP-LIKE, PUTATIVE (AFU_ORTHOLOGUE AFUA_3G12920)-RELATED"/>
    <property type="match status" value="1"/>
</dbReference>
<name>A0A5N6PVC7_9ASTR</name>
<dbReference type="Pfam" id="PF07727">
    <property type="entry name" value="RVT_2"/>
    <property type="match status" value="1"/>
</dbReference>
<organism evidence="3 4">
    <name type="scientific">Mikania micrantha</name>
    <name type="common">bitter vine</name>
    <dbReference type="NCBI Taxonomy" id="192012"/>
    <lineage>
        <taxon>Eukaryota</taxon>
        <taxon>Viridiplantae</taxon>
        <taxon>Streptophyta</taxon>
        <taxon>Embryophyta</taxon>
        <taxon>Tracheophyta</taxon>
        <taxon>Spermatophyta</taxon>
        <taxon>Magnoliopsida</taxon>
        <taxon>eudicotyledons</taxon>
        <taxon>Gunneridae</taxon>
        <taxon>Pentapetalae</taxon>
        <taxon>asterids</taxon>
        <taxon>campanulids</taxon>
        <taxon>Asterales</taxon>
        <taxon>Asteraceae</taxon>
        <taxon>Asteroideae</taxon>
        <taxon>Heliantheae alliance</taxon>
        <taxon>Eupatorieae</taxon>
        <taxon>Mikania</taxon>
    </lineage>
</organism>
<dbReference type="InterPro" id="IPR013103">
    <property type="entry name" value="RVT_2"/>
</dbReference>